<dbReference type="PANTHER" id="PTHR15704">
    <property type="entry name" value="SUPERKILLER 3 PROTEIN-RELATED"/>
    <property type="match status" value="1"/>
</dbReference>
<name>S8C6Q6_9LAMI</name>
<organism evidence="4 5">
    <name type="scientific">Genlisea aurea</name>
    <dbReference type="NCBI Taxonomy" id="192259"/>
    <lineage>
        <taxon>Eukaryota</taxon>
        <taxon>Viridiplantae</taxon>
        <taxon>Streptophyta</taxon>
        <taxon>Embryophyta</taxon>
        <taxon>Tracheophyta</taxon>
        <taxon>Spermatophyta</taxon>
        <taxon>Magnoliopsida</taxon>
        <taxon>eudicotyledons</taxon>
        <taxon>Gunneridae</taxon>
        <taxon>Pentapetalae</taxon>
        <taxon>asterids</taxon>
        <taxon>lamiids</taxon>
        <taxon>Lamiales</taxon>
        <taxon>Lentibulariaceae</taxon>
        <taxon>Genlisea</taxon>
    </lineage>
</organism>
<dbReference type="EMBL" id="AUSU01006125">
    <property type="protein sequence ID" value="EPS62470.1"/>
    <property type="molecule type" value="Genomic_DNA"/>
</dbReference>
<feature type="repeat" description="TPR" evidence="3">
    <location>
        <begin position="161"/>
        <end position="194"/>
    </location>
</feature>
<dbReference type="Pfam" id="PF13181">
    <property type="entry name" value="TPR_8"/>
    <property type="match status" value="1"/>
</dbReference>
<dbReference type="Gene3D" id="1.25.40.10">
    <property type="entry name" value="Tetratricopeptide repeat domain"/>
    <property type="match status" value="3"/>
</dbReference>
<dbReference type="Proteomes" id="UP000015453">
    <property type="component" value="Unassembled WGS sequence"/>
</dbReference>
<dbReference type="PANTHER" id="PTHR15704:SF7">
    <property type="entry name" value="SUPERKILLER COMPLEX PROTEIN 3"/>
    <property type="match status" value="1"/>
</dbReference>
<accession>S8C6Q6</accession>
<dbReference type="GO" id="GO:0055087">
    <property type="term" value="C:Ski complex"/>
    <property type="evidence" value="ECO:0007669"/>
    <property type="project" value="InterPro"/>
</dbReference>
<feature type="repeat" description="TPR" evidence="3">
    <location>
        <begin position="420"/>
        <end position="453"/>
    </location>
</feature>
<dbReference type="InterPro" id="IPR013105">
    <property type="entry name" value="TPR_2"/>
</dbReference>
<gene>
    <name evidence="4" type="ORF">M569_12320</name>
</gene>
<feature type="non-terminal residue" evidence="4">
    <location>
        <position position="1"/>
    </location>
</feature>
<evidence type="ECO:0000256" key="3">
    <source>
        <dbReference type="PROSITE-ProRule" id="PRU00339"/>
    </source>
</evidence>
<keyword evidence="5" id="KW-1185">Reference proteome</keyword>
<reference evidence="4 5" key="1">
    <citation type="journal article" date="2013" name="BMC Genomics">
        <title>The miniature genome of a carnivorous plant Genlisea aurea contains a low number of genes and short non-coding sequences.</title>
        <authorList>
            <person name="Leushkin E.V."/>
            <person name="Sutormin R.A."/>
            <person name="Nabieva E.R."/>
            <person name="Penin A.A."/>
            <person name="Kondrashov A.S."/>
            <person name="Logacheva M.D."/>
        </authorList>
    </citation>
    <scope>NUCLEOTIDE SEQUENCE [LARGE SCALE GENOMIC DNA]</scope>
</reference>
<keyword evidence="2 3" id="KW-0802">TPR repeat</keyword>
<dbReference type="Pfam" id="PF07719">
    <property type="entry name" value="TPR_2"/>
    <property type="match status" value="1"/>
</dbReference>
<dbReference type="AlphaFoldDB" id="S8C6Q6"/>
<sequence>EDELSAVEKLRDLVNCNPNDSSAHFDLGKLLWEKGEGRQEMRDKAVEHFMAAVKLNPENGAAFRYLGHYYSSIEPQRALKCYQRTVALNPNDSDAGETVCDLLDEGGKESLALAICNESSEKSAKAFWAFRRLGFYQAYQKKWAEAIHSLQHAIRGLPLCPDLWETLGLAYHRMGMYTAALKSYGRAIELDDSRVFALIESGNISLTLGSYRMSIEQFQKALKISPHNVSAYYGLASGFLGLAKECASLGASRWAASLLEEASDVAIHCAMLADNFSCSWKLLGDIKLMQAKCHPWMKEASFGHADEKSFNSSVTVWKKTCFLAARSACRSYQRALHLVPWVADAYADVAVASDLCLKFEEPCKNDPVLSGPVAEKMCLGSILLEGHREEFWVALGCLADYTALKQHSLIRALQLNVSLAVAWAFLGKIYRQHGETKLAQQAFDFARSIDPSLALPWAGMSADAAARNLDQSEAYDCCLRAVQIFPVAEFQVGLANLALRSHCLSSLEVFGAIQRALERLPQYPESHNLNGLVCESRSDYRSAVTAYRLARYALAYANSESTESLQRDISINLARSLCMAGNSSDAVKECEKLMEEGKLDTECLHISALCLWQLGENNRALTVIRSLASQMLSMEDKLVGASVSFICRMLYQISGLQSAIASIMKMPKDLFKSSKISFVISSIHVMDRNNHLQSVVSSSRASVTSRDEVISMHILITLGKLLKLGSGGYLEFTKGIDHLKKALHMFPNSDVLR</sequence>
<dbReference type="InterPro" id="IPR011990">
    <property type="entry name" value="TPR-like_helical_dom_sf"/>
</dbReference>
<dbReference type="SMART" id="SM00028">
    <property type="entry name" value="TPR"/>
    <property type="match status" value="7"/>
</dbReference>
<keyword evidence="1" id="KW-0677">Repeat</keyword>
<comment type="caution">
    <text evidence="4">The sequence shown here is derived from an EMBL/GenBank/DDBJ whole genome shotgun (WGS) entry which is preliminary data.</text>
</comment>
<dbReference type="InterPro" id="IPR019734">
    <property type="entry name" value="TPR_rpt"/>
</dbReference>
<evidence type="ECO:0000313" key="4">
    <source>
        <dbReference type="EMBL" id="EPS62470.1"/>
    </source>
</evidence>
<dbReference type="GO" id="GO:0006401">
    <property type="term" value="P:RNA catabolic process"/>
    <property type="evidence" value="ECO:0007669"/>
    <property type="project" value="InterPro"/>
</dbReference>
<evidence type="ECO:0000256" key="2">
    <source>
        <dbReference type="ARBA" id="ARBA00022803"/>
    </source>
</evidence>
<feature type="repeat" description="TPR" evidence="3">
    <location>
        <begin position="195"/>
        <end position="228"/>
    </location>
</feature>
<dbReference type="SUPFAM" id="SSF48452">
    <property type="entry name" value="TPR-like"/>
    <property type="match status" value="2"/>
</dbReference>
<dbReference type="InterPro" id="IPR039226">
    <property type="entry name" value="Ski3/TTC37"/>
</dbReference>
<evidence type="ECO:0000256" key="1">
    <source>
        <dbReference type="ARBA" id="ARBA00022737"/>
    </source>
</evidence>
<evidence type="ECO:0000313" key="5">
    <source>
        <dbReference type="Proteomes" id="UP000015453"/>
    </source>
</evidence>
<protein>
    <submittedName>
        <fullName evidence="4">Uncharacterized protein</fullName>
    </submittedName>
</protein>
<dbReference type="OrthoDB" id="421075at2759"/>
<dbReference type="PROSITE" id="PS50005">
    <property type="entry name" value="TPR"/>
    <property type="match status" value="3"/>
</dbReference>
<proteinExistence type="predicted"/>